<name>A0A223MWJ5_9VIBR</name>
<gene>
    <name evidence="2" type="ORF">CCZ37_04875</name>
</gene>
<evidence type="ECO:0000313" key="2">
    <source>
        <dbReference type="EMBL" id="ASU21965.1"/>
    </source>
</evidence>
<dbReference type="EMBL" id="CP022741">
    <property type="protein sequence ID" value="ASU21965.1"/>
    <property type="molecule type" value="Genomic_DNA"/>
</dbReference>
<keyword evidence="1" id="KW-1133">Transmembrane helix</keyword>
<feature type="transmembrane region" description="Helical" evidence="1">
    <location>
        <begin position="324"/>
        <end position="346"/>
    </location>
</feature>
<organism evidence="2 3">
    <name type="scientific">Vibrio qinghaiensis</name>
    <dbReference type="NCBI Taxonomy" id="2025808"/>
    <lineage>
        <taxon>Bacteria</taxon>
        <taxon>Pseudomonadati</taxon>
        <taxon>Pseudomonadota</taxon>
        <taxon>Gammaproteobacteria</taxon>
        <taxon>Vibrionales</taxon>
        <taxon>Vibrionaceae</taxon>
        <taxon>Vibrio</taxon>
    </lineage>
</organism>
<keyword evidence="1" id="KW-0812">Transmembrane</keyword>
<dbReference type="KEGG" id="vqi:CCZ37_04875"/>
<accession>A0A223MWJ5</accession>
<dbReference type="RefSeq" id="WP_094499902.1">
    <property type="nucleotide sequence ID" value="NZ_CAWNHI010000001.1"/>
</dbReference>
<sequence length="394" mass="45338">MASSFGFWLEKQDSFQNKPLGINSELHINYWALPDENIHYIDIGVKLNNVFKDDQLSSKITGVYFYLPFEKKYVEYDGELGTIVCKDSELLSAIFNSYVTDISYVAGSGIYKITLPGGKDMNFFTQIDEENGDGESGVKIGELKDKREVGVKLFFPIKLFTRAIDEDIPTYFRFRIKLLNIKALSRISNITKTKVPTLFGDFSKIEVIDFRINEARNLPYKIREKIIDFESINVIHFFLIREAISEFKVSHSNYERCRVLETELWDKYLDIDNTKSQKLIYHWKQKTPGNPTEDELNEKNRKGDKSDLFINHFSAFAKFSSNTIPWKAIVIAVVFSILIGVASGLATNTLWEYAKPSTTNGFLPTDDEGNSCDVNKLPKLTPQFTCRMYWPLVE</sequence>
<evidence type="ECO:0000313" key="3">
    <source>
        <dbReference type="Proteomes" id="UP000215148"/>
    </source>
</evidence>
<evidence type="ECO:0000256" key="1">
    <source>
        <dbReference type="SAM" id="Phobius"/>
    </source>
</evidence>
<reference evidence="2 3" key="1">
    <citation type="submission" date="2017-08" db="EMBL/GenBank/DDBJ databases">
        <title>The Vibrio qinghaiensis sp.-Q67 is a luminous bacteria isolated firstly from Qinghai lake, Qinghai province, China, which has been proved to be very sensitive to detect environmental and food pollutants. Therefore, complete genome analysis of V. qinghaiensis sp.-Q67 highlights the potential application of this strain on detection of hazards in the contaminated environments.</title>
        <authorList>
            <person name="Gong L."/>
        </authorList>
    </citation>
    <scope>NUCLEOTIDE SEQUENCE [LARGE SCALE GENOMIC DNA]</scope>
    <source>
        <strain evidence="2 3">Q67</strain>
    </source>
</reference>
<dbReference type="AlphaFoldDB" id="A0A223MWJ5"/>
<keyword evidence="3" id="KW-1185">Reference proteome</keyword>
<protein>
    <submittedName>
        <fullName evidence="2">Uncharacterized protein</fullName>
    </submittedName>
</protein>
<proteinExistence type="predicted"/>
<dbReference type="Proteomes" id="UP000215148">
    <property type="component" value="Chromosome 1"/>
</dbReference>
<keyword evidence="1" id="KW-0472">Membrane</keyword>